<reference evidence="2 3" key="1">
    <citation type="submission" date="2023-01" db="EMBL/GenBank/DDBJ databases">
        <title>Analysis of 21 Apiospora genomes using comparative genomics revels a genus with tremendous synthesis potential of carbohydrate active enzymes and secondary metabolites.</title>
        <authorList>
            <person name="Sorensen T."/>
        </authorList>
    </citation>
    <scope>NUCLEOTIDE SEQUENCE [LARGE SCALE GENOMIC DNA]</scope>
    <source>
        <strain evidence="2 3">CBS 33761</strain>
    </source>
</reference>
<feature type="compositionally biased region" description="Basic and acidic residues" evidence="1">
    <location>
        <begin position="7"/>
        <end position="21"/>
    </location>
</feature>
<organism evidence="2 3">
    <name type="scientific">Apiospora rasikravindrae</name>
    <dbReference type="NCBI Taxonomy" id="990691"/>
    <lineage>
        <taxon>Eukaryota</taxon>
        <taxon>Fungi</taxon>
        <taxon>Dikarya</taxon>
        <taxon>Ascomycota</taxon>
        <taxon>Pezizomycotina</taxon>
        <taxon>Sordariomycetes</taxon>
        <taxon>Xylariomycetidae</taxon>
        <taxon>Amphisphaeriales</taxon>
        <taxon>Apiosporaceae</taxon>
        <taxon>Apiospora</taxon>
    </lineage>
</organism>
<comment type="caution">
    <text evidence="2">The sequence shown here is derived from an EMBL/GenBank/DDBJ whole genome shotgun (WGS) entry which is preliminary data.</text>
</comment>
<evidence type="ECO:0000256" key="1">
    <source>
        <dbReference type="SAM" id="MobiDB-lite"/>
    </source>
</evidence>
<accession>A0ABR1S060</accession>
<dbReference type="Proteomes" id="UP001444661">
    <property type="component" value="Unassembled WGS sequence"/>
</dbReference>
<name>A0ABR1S060_9PEZI</name>
<sequence>MLWLDQSHNKTREMQLQQKEHRPQILGREGGVWASLVPPPPPWAYLLSYTNIIQIPSIDEVVHVLPFDVRIESAAATSRFDLELSPWEIAVPVAAAIGFSTNFVAI</sequence>
<gene>
    <name evidence="2" type="ORF">PG993_011632</name>
</gene>
<feature type="region of interest" description="Disordered" evidence="1">
    <location>
        <begin position="1"/>
        <end position="21"/>
    </location>
</feature>
<evidence type="ECO:0000313" key="2">
    <source>
        <dbReference type="EMBL" id="KAK8023566.1"/>
    </source>
</evidence>
<dbReference type="EMBL" id="JAQQWK010000011">
    <property type="protein sequence ID" value="KAK8023566.1"/>
    <property type="molecule type" value="Genomic_DNA"/>
</dbReference>
<keyword evidence="3" id="KW-1185">Reference proteome</keyword>
<evidence type="ECO:0000313" key="3">
    <source>
        <dbReference type="Proteomes" id="UP001444661"/>
    </source>
</evidence>
<proteinExistence type="predicted"/>
<protein>
    <submittedName>
        <fullName evidence="2">Uncharacterized protein</fullName>
    </submittedName>
</protein>